<evidence type="ECO:0000313" key="2">
    <source>
        <dbReference type="EMBL" id="MFC3147035.1"/>
    </source>
</evidence>
<dbReference type="EC" id="2.5.1.103" evidence="2"/>
<comment type="caution">
    <text evidence="2">The sequence shown here is derived from an EMBL/GenBank/DDBJ whole genome shotgun (WGS) entry which is preliminary data.</text>
</comment>
<organism evidence="2 3">
    <name type="scientific">Piscinibacterium candidicorallinum</name>
    <dbReference type="NCBI Taxonomy" id="1793872"/>
    <lineage>
        <taxon>Bacteria</taxon>
        <taxon>Pseudomonadati</taxon>
        <taxon>Pseudomonadota</taxon>
        <taxon>Betaproteobacteria</taxon>
        <taxon>Burkholderiales</taxon>
        <taxon>Piscinibacterium</taxon>
    </lineage>
</organism>
<dbReference type="EMBL" id="JBHRTI010000003">
    <property type="protein sequence ID" value="MFC3147035.1"/>
    <property type="molecule type" value="Genomic_DNA"/>
</dbReference>
<dbReference type="InterPro" id="IPR008949">
    <property type="entry name" value="Isoprenoid_synthase_dom_sf"/>
</dbReference>
<proteinExistence type="predicted"/>
<name>A0ABV7H477_9BURK</name>
<reference evidence="3" key="1">
    <citation type="journal article" date="2019" name="Int. J. Syst. Evol. Microbiol.">
        <title>The Global Catalogue of Microorganisms (GCM) 10K type strain sequencing project: providing services to taxonomists for standard genome sequencing and annotation.</title>
        <authorList>
            <consortium name="The Broad Institute Genomics Platform"/>
            <consortium name="The Broad Institute Genome Sequencing Center for Infectious Disease"/>
            <person name="Wu L."/>
            <person name="Ma J."/>
        </authorList>
    </citation>
    <scope>NUCLEOTIDE SEQUENCE [LARGE SCALE GENOMIC DNA]</scope>
    <source>
        <strain evidence="3">KCTC 52168</strain>
    </source>
</reference>
<dbReference type="PANTHER" id="PTHR31480">
    <property type="entry name" value="BIFUNCTIONAL LYCOPENE CYCLASE/PHYTOENE SYNTHASE"/>
    <property type="match status" value="1"/>
</dbReference>
<dbReference type="SFLD" id="SFLDG01212">
    <property type="entry name" value="Phytoene_synthase_like"/>
    <property type="match status" value="1"/>
</dbReference>
<dbReference type="InterPro" id="IPR019845">
    <property type="entry name" value="Squalene/phytoene_synthase_CS"/>
</dbReference>
<dbReference type="RefSeq" id="WP_377301735.1">
    <property type="nucleotide sequence ID" value="NZ_CP180191.1"/>
</dbReference>
<dbReference type="SFLD" id="SFLDG01018">
    <property type="entry name" value="Squalene/Phytoene_Synthase_Lik"/>
    <property type="match status" value="1"/>
</dbReference>
<sequence length="286" mass="31931">MTPIEYCRDKAAASGSSFYYSFLFLPPARRDAIMAFYAFCREVDDVADEVADAQLARTKLAWWRTEIDRLYAGAPTHPVTQALQAHVLPFGVRAPQLMEIIAGMEMDVNQVRYPDLESLKIYCHRVAGVVGEVSALIFGYSNASTHDYAGKLGLALQLVNILRDVGDDAPRGRVYLTDAWLKAHGVDRNAVLQRQGSPALTALLSELADLARTAFRDAARALPAEDVRSQRAGLIMGRIYRELLEEIAREDFAVLNQRIALTPLRKLWLAWKGWVFPRAALRALGR</sequence>
<dbReference type="Proteomes" id="UP001595556">
    <property type="component" value="Unassembled WGS sequence"/>
</dbReference>
<dbReference type="InterPro" id="IPR017828">
    <property type="entry name" value="SQ_synth_HpnD-like"/>
</dbReference>
<evidence type="ECO:0000313" key="3">
    <source>
        <dbReference type="Proteomes" id="UP001595556"/>
    </source>
</evidence>
<gene>
    <name evidence="2" type="primary">hpnD</name>
    <name evidence="2" type="ORF">ACFOEN_05185</name>
</gene>
<dbReference type="CDD" id="cd00683">
    <property type="entry name" value="Trans_IPPS_HH"/>
    <property type="match status" value="1"/>
</dbReference>
<dbReference type="InterPro" id="IPR033904">
    <property type="entry name" value="Trans_IPPS_HH"/>
</dbReference>
<dbReference type="SFLD" id="SFLDS00005">
    <property type="entry name" value="Isoprenoid_Synthase_Type_I"/>
    <property type="match status" value="1"/>
</dbReference>
<dbReference type="InterPro" id="IPR044843">
    <property type="entry name" value="Trans_IPPS_bact-type"/>
</dbReference>
<dbReference type="GO" id="GO:0016740">
    <property type="term" value="F:transferase activity"/>
    <property type="evidence" value="ECO:0007669"/>
    <property type="project" value="UniProtKB-KW"/>
</dbReference>
<protein>
    <submittedName>
        <fullName evidence="2">Presqualene diphosphate synthase HpnD</fullName>
        <ecNumber evidence="2">2.5.1.103</ecNumber>
    </submittedName>
</protein>
<dbReference type="Pfam" id="PF00494">
    <property type="entry name" value="SQS_PSY"/>
    <property type="match status" value="1"/>
</dbReference>
<dbReference type="InterPro" id="IPR002060">
    <property type="entry name" value="Squ/phyt_synthse"/>
</dbReference>
<keyword evidence="3" id="KW-1185">Reference proteome</keyword>
<dbReference type="NCBIfam" id="TIGR03465">
    <property type="entry name" value="HpnD"/>
    <property type="match status" value="1"/>
</dbReference>
<accession>A0ABV7H477</accession>
<dbReference type="SUPFAM" id="SSF48576">
    <property type="entry name" value="Terpenoid synthases"/>
    <property type="match status" value="1"/>
</dbReference>
<keyword evidence="1 2" id="KW-0808">Transferase</keyword>
<dbReference type="PROSITE" id="PS01044">
    <property type="entry name" value="SQUALEN_PHYTOEN_SYN_1"/>
    <property type="match status" value="1"/>
</dbReference>
<dbReference type="Gene3D" id="1.10.600.10">
    <property type="entry name" value="Farnesyl Diphosphate Synthase"/>
    <property type="match status" value="1"/>
</dbReference>
<evidence type="ECO:0000256" key="1">
    <source>
        <dbReference type="ARBA" id="ARBA00022679"/>
    </source>
</evidence>